<keyword evidence="2" id="KW-1185">Reference proteome</keyword>
<dbReference type="RefSeq" id="WP_045088357.1">
    <property type="nucleotide sequence ID" value="NZ_LN824141.1"/>
</dbReference>
<reference evidence="2" key="1">
    <citation type="submission" date="2014-11" db="EMBL/GenBank/DDBJ databases">
        <authorList>
            <person name="Wibberg D."/>
        </authorList>
    </citation>
    <scope>NUCLEOTIDE SEQUENCE [LARGE SCALE GENOMIC DNA]</scope>
    <source>
        <strain evidence="2">L3</strain>
    </source>
</reference>
<dbReference type="Pfam" id="PF16147">
    <property type="entry name" value="DUF4855"/>
    <property type="match status" value="1"/>
</dbReference>
<dbReference type="HOGENOM" id="CLU_780142_0_0_0"/>
<dbReference type="AlphaFoldDB" id="A0A0C7NMA3"/>
<dbReference type="InterPro" id="IPR032329">
    <property type="entry name" value="DUF4855"/>
</dbReference>
<gene>
    <name evidence="1" type="ORF">DTL3_1736</name>
</gene>
<dbReference type="OrthoDB" id="3799295at2"/>
<organism evidence="1 2">
    <name type="scientific">Defluviitoga tunisiensis</name>
    <dbReference type="NCBI Taxonomy" id="1006576"/>
    <lineage>
        <taxon>Bacteria</taxon>
        <taxon>Thermotogati</taxon>
        <taxon>Thermotogota</taxon>
        <taxon>Thermotogae</taxon>
        <taxon>Petrotogales</taxon>
        <taxon>Petrotogaceae</taxon>
        <taxon>Defluviitoga</taxon>
    </lineage>
</organism>
<proteinExistence type="predicted"/>
<protein>
    <recommendedName>
        <fullName evidence="3">DUF4855 domain-containing protein</fullName>
    </recommendedName>
</protein>
<evidence type="ECO:0008006" key="3">
    <source>
        <dbReference type="Google" id="ProtNLM"/>
    </source>
</evidence>
<dbReference type="Proteomes" id="UP000032809">
    <property type="component" value="Chromosome I"/>
</dbReference>
<name>A0A0C7NMA3_DEFTU</name>
<dbReference type="EMBL" id="LN824141">
    <property type="protein sequence ID" value="CEP79021.1"/>
    <property type="molecule type" value="Genomic_DNA"/>
</dbReference>
<accession>A0A0C7NMA3</accession>
<dbReference type="STRING" id="1006576.DTL3_1736"/>
<dbReference type="KEGG" id="dtn:DTL3_1736"/>
<sequence length="355" mass="41568">MYLAQDLEKIGFLRHLMLIGSSYEEIDYYPYLSSIGNNFEPKEWLFDSFVLFPNVQHFSLGADINIGTTMSGEGDFYAVPCPNPGNKEAWLTAIDSLICGANTISTTIEELSKIIGKPERKRNLVVMLPYPGVNQCKFGMINGENLNFSVLGQNLTHATEDRYIACKWFVETFMAQWKKEAIDNLNLLGFYWPFETVYRGWNVDDHWLLKEIHRYINVSYKKKLFWIPFWASYNVHLLDDYQNYYFDAAFLQPNYMFYEKIKGVEEAAEAAKKRNAGIEMEYFLNLNEPIKVSQERHKRFREYLNGGVKYGYMDAACAWFVGGKIGEMLKDPIEFEFYQDIVDFVHKRYKIKNII</sequence>
<evidence type="ECO:0000313" key="2">
    <source>
        <dbReference type="Proteomes" id="UP000032809"/>
    </source>
</evidence>
<evidence type="ECO:0000313" key="1">
    <source>
        <dbReference type="EMBL" id="CEP79021.1"/>
    </source>
</evidence>